<dbReference type="AlphaFoldDB" id="A0A2S8EYU5"/>
<proteinExistence type="predicted"/>
<feature type="signal peptide" evidence="1">
    <location>
        <begin position="1"/>
        <end position="24"/>
    </location>
</feature>
<feature type="chain" id="PRO_5015714873" evidence="1">
    <location>
        <begin position="25"/>
        <end position="241"/>
    </location>
</feature>
<evidence type="ECO:0000313" key="4">
    <source>
        <dbReference type="Proteomes" id="UP000240009"/>
    </source>
</evidence>
<feature type="domain" description="3-keto-alpha-glucoside-1,2-lyase/3-keto-2-hydroxy-glucal hydratase" evidence="2">
    <location>
        <begin position="38"/>
        <end position="238"/>
    </location>
</feature>
<accession>A0A2S8EYU5</accession>
<protein>
    <submittedName>
        <fullName evidence="3">DUF1080 domain-containing protein</fullName>
    </submittedName>
</protein>
<evidence type="ECO:0000259" key="2">
    <source>
        <dbReference type="Pfam" id="PF06439"/>
    </source>
</evidence>
<name>A0A2S8EYU5_9BACT</name>
<dbReference type="InterPro" id="IPR010496">
    <property type="entry name" value="AL/BT2_dom"/>
</dbReference>
<dbReference type="Pfam" id="PF06439">
    <property type="entry name" value="3keto-disac_hyd"/>
    <property type="match status" value="1"/>
</dbReference>
<reference evidence="3 4" key="1">
    <citation type="submission" date="2018-02" db="EMBL/GenBank/DDBJ databases">
        <title>Comparative genomes isolates from brazilian mangrove.</title>
        <authorList>
            <person name="Araujo J.E."/>
            <person name="Taketani R.G."/>
            <person name="Silva M.C.P."/>
            <person name="Loureco M.V."/>
            <person name="Andreote F.D."/>
        </authorList>
    </citation>
    <scope>NUCLEOTIDE SEQUENCE [LARGE SCALE GENOMIC DNA]</scope>
    <source>
        <strain evidence="3 4">HEX-2 MGV</strain>
    </source>
</reference>
<dbReference type="OrthoDB" id="248448at2"/>
<dbReference type="Gene3D" id="2.60.120.560">
    <property type="entry name" value="Exo-inulinase, domain 1"/>
    <property type="match status" value="1"/>
</dbReference>
<comment type="caution">
    <text evidence="3">The sequence shown here is derived from an EMBL/GenBank/DDBJ whole genome shotgun (WGS) entry which is preliminary data.</text>
</comment>
<gene>
    <name evidence="3" type="ORF">C5Y96_26555</name>
</gene>
<dbReference type="EMBL" id="PUIA01000094">
    <property type="protein sequence ID" value="PQO25067.1"/>
    <property type="molecule type" value="Genomic_DNA"/>
</dbReference>
<keyword evidence="1" id="KW-0732">Signal</keyword>
<dbReference type="RefSeq" id="WP_105359690.1">
    <property type="nucleotide sequence ID" value="NZ_PUIA01000094.1"/>
</dbReference>
<evidence type="ECO:0000313" key="3">
    <source>
        <dbReference type="EMBL" id="PQO25067.1"/>
    </source>
</evidence>
<dbReference type="Proteomes" id="UP000240009">
    <property type="component" value="Unassembled WGS sequence"/>
</dbReference>
<dbReference type="GO" id="GO:0016787">
    <property type="term" value="F:hydrolase activity"/>
    <property type="evidence" value="ECO:0007669"/>
    <property type="project" value="InterPro"/>
</dbReference>
<organism evidence="3 4">
    <name type="scientific">Blastopirellula marina</name>
    <dbReference type="NCBI Taxonomy" id="124"/>
    <lineage>
        <taxon>Bacteria</taxon>
        <taxon>Pseudomonadati</taxon>
        <taxon>Planctomycetota</taxon>
        <taxon>Planctomycetia</taxon>
        <taxon>Pirellulales</taxon>
        <taxon>Pirellulaceae</taxon>
        <taxon>Blastopirellula</taxon>
    </lineage>
</organism>
<evidence type="ECO:0000256" key="1">
    <source>
        <dbReference type="SAM" id="SignalP"/>
    </source>
</evidence>
<sequence length="241" mass="26374">MQIRLLSLAIAAVLTTLGMTHLRAEEPVTKAFVNGEGPGWVALGKDDFTKVNSEDDTWTFHENGLIECTGKPVSVTRSVKEYTNFELVCQWRHLKNAGNSGIFVWTIPSSLEKLTGPGLPQGIEVQVLDLGYKEQYEKGGNRKADWFTCHGDVFPVGAAKMTPFPPTAPNGARSFPSKELSKGTGEWNHYYVRAINGEVRLWVNGEEVSGGTGCSPATGFLCLESEGSPVEFRGLKIRELP</sequence>